<evidence type="ECO:0000313" key="2">
    <source>
        <dbReference type="EMBL" id="MFD2474791.1"/>
    </source>
</evidence>
<proteinExistence type="predicted"/>
<name>A0ABW5HP27_9PSEU</name>
<gene>
    <name evidence="2" type="ORF">ACFSVL_45785</name>
</gene>
<dbReference type="PANTHER" id="PTHR14969">
    <property type="entry name" value="SPHINGOSINE-1-PHOSPHATE PHOSPHOHYDROLASE"/>
    <property type="match status" value="1"/>
</dbReference>
<feature type="domain" description="Phosphatidic acid phosphatase type 2/haloperoxidase" evidence="1">
    <location>
        <begin position="60"/>
        <end position="164"/>
    </location>
</feature>
<evidence type="ECO:0000259" key="1">
    <source>
        <dbReference type="SMART" id="SM00014"/>
    </source>
</evidence>
<dbReference type="InterPro" id="IPR036938">
    <property type="entry name" value="PAP2/HPO_sf"/>
</dbReference>
<dbReference type="PANTHER" id="PTHR14969:SF13">
    <property type="entry name" value="AT30094P"/>
    <property type="match status" value="1"/>
</dbReference>
<keyword evidence="3" id="KW-1185">Reference proteome</keyword>
<dbReference type="SMART" id="SM00014">
    <property type="entry name" value="acidPPc"/>
    <property type="match status" value="1"/>
</dbReference>
<dbReference type="InterPro" id="IPR000326">
    <property type="entry name" value="PAP2/HPO"/>
</dbReference>
<dbReference type="EMBL" id="JBHUKS010000041">
    <property type="protein sequence ID" value="MFD2474791.1"/>
    <property type="molecule type" value="Genomic_DNA"/>
</dbReference>
<organism evidence="2 3">
    <name type="scientific">Amycolatopsis silviterrae</name>
    <dbReference type="NCBI Taxonomy" id="1656914"/>
    <lineage>
        <taxon>Bacteria</taxon>
        <taxon>Bacillati</taxon>
        <taxon>Actinomycetota</taxon>
        <taxon>Actinomycetes</taxon>
        <taxon>Pseudonocardiales</taxon>
        <taxon>Pseudonocardiaceae</taxon>
        <taxon>Amycolatopsis</taxon>
    </lineage>
</organism>
<protein>
    <submittedName>
        <fullName evidence="2">Phosphatase PAP2 family protein</fullName>
    </submittedName>
</protein>
<comment type="caution">
    <text evidence="2">The sequence shown here is derived from an EMBL/GenBank/DDBJ whole genome shotgun (WGS) entry which is preliminary data.</text>
</comment>
<dbReference type="Gene3D" id="1.20.144.10">
    <property type="entry name" value="Phosphatidic acid phosphatase type 2/haloperoxidase"/>
    <property type="match status" value="1"/>
</dbReference>
<dbReference type="Pfam" id="PF01569">
    <property type="entry name" value="PAP2"/>
    <property type="match status" value="1"/>
</dbReference>
<dbReference type="Proteomes" id="UP001597483">
    <property type="component" value="Unassembled WGS sequence"/>
</dbReference>
<dbReference type="RefSeq" id="WP_378314327.1">
    <property type="nucleotide sequence ID" value="NZ_JBHUKS010000041.1"/>
</dbReference>
<reference evidence="3" key="1">
    <citation type="journal article" date="2019" name="Int. J. Syst. Evol. Microbiol.">
        <title>The Global Catalogue of Microorganisms (GCM) 10K type strain sequencing project: providing services to taxonomists for standard genome sequencing and annotation.</title>
        <authorList>
            <consortium name="The Broad Institute Genomics Platform"/>
            <consortium name="The Broad Institute Genome Sequencing Center for Infectious Disease"/>
            <person name="Wu L."/>
            <person name="Ma J."/>
        </authorList>
    </citation>
    <scope>NUCLEOTIDE SEQUENCE [LARGE SCALE GENOMIC DNA]</scope>
    <source>
        <strain evidence="3">CGMCC 4.7641</strain>
    </source>
</reference>
<dbReference type="SUPFAM" id="SSF48317">
    <property type="entry name" value="Acid phosphatase/Vanadium-dependent haloperoxidase"/>
    <property type="match status" value="1"/>
</dbReference>
<evidence type="ECO:0000313" key="3">
    <source>
        <dbReference type="Proteomes" id="UP001597483"/>
    </source>
</evidence>
<accession>A0ABW5HP27</accession>
<sequence>MTVVVSGARCTAAELRLLDWVHDRTSPPVVSAARVVTVLGETPMVWTVVGASCLARADRWAPHLLTLATATAVRRVTAELISRQRPPERLWRASWSGPSFPSRHTALGTLGLALAAGNVLPRPAAVTVAGAAAIGLSRIVLGVHWPSDVLGGWLFAAAALASTRRARGCCRDRS</sequence>